<organism evidence="8 9">
    <name type="scientific">Brevibacterium rongguiense</name>
    <dbReference type="NCBI Taxonomy" id="2695267"/>
    <lineage>
        <taxon>Bacteria</taxon>
        <taxon>Bacillati</taxon>
        <taxon>Actinomycetota</taxon>
        <taxon>Actinomycetes</taxon>
        <taxon>Micrococcales</taxon>
        <taxon>Brevibacteriaceae</taxon>
        <taxon>Brevibacterium</taxon>
    </lineage>
</organism>
<evidence type="ECO:0000256" key="3">
    <source>
        <dbReference type="ARBA" id="ARBA00022989"/>
    </source>
</evidence>
<dbReference type="InterPro" id="IPR013525">
    <property type="entry name" value="ABC2_TM"/>
</dbReference>
<dbReference type="PANTHER" id="PTHR43229:SF2">
    <property type="entry name" value="NODULATION PROTEIN J"/>
    <property type="match status" value="1"/>
</dbReference>
<feature type="transmembrane region" description="Helical" evidence="6">
    <location>
        <begin position="240"/>
        <end position="261"/>
    </location>
</feature>
<evidence type="ECO:0000256" key="5">
    <source>
        <dbReference type="SAM" id="MobiDB-lite"/>
    </source>
</evidence>
<feature type="domain" description="ABC-2 type transporter transmembrane" evidence="7">
    <location>
        <begin position="83"/>
        <end position="253"/>
    </location>
</feature>
<reference evidence="8 9" key="1">
    <citation type="submission" date="2020-01" db="EMBL/GenBank/DDBJ databases">
        <authorList>
            <person name="Deng T."/>
        </authorList>
    </citation>
    <scope>NUCLEOTIDE SEQUENCE [LARGE SCALE GENOMIC DNA]</scope>
    <source>
        <strain evidence="8 9">5221</strain>
    </source>
</reference>
<keyword evidence="2 6" id="KW-0812">Transmembrane</keyword>
<dbReference type="Proteomes" id="UP000469215">
    <property type="component" value="Unassembled WGS sequence"/>
</dbReference>
<evidence type="ECO:0000259" key="7">
    <source>
        <dbReference type="Pfam" id="PF12698"/>
    </source>
</evidence>
<evidence type="ECO:0000256" key="1">
    <source>
        <dbReference type="ARBA" id="ARBA00004141"/>
    </source>
</evidence>
<evidence type="ECO:0000256" key="2">
    <source>
        <dbReference type="ARBA" id="ARBA00022692"/>
    </source>
</evidence>
<feature type="compositionally biased region" description="Low complexity" evidence="5">
    <location>
        <begin position="7"/>
        <end position="23"/>
    </location>
</feature>
<dbReference type="EMBL" id="WWEQ01000011">
    <property type="protein sequence ID" value="MYM19159.1"/>
    <property type="molecule type" value="Genomic_DNA"/>
</dbReference>
<proteinExistence type="predicted"/>
<dbReference type="GO" id="GO:0016020">
    <property type="term" value="C:membrane"/>
    <property type="evidence" value="ECO:0007669"/>
    <property type="project" value="UniProtKB-SubCell"/>
</dbReference>
<feature type="transmembrane region" description="Helical" evidence="6">
    <location>
        <begin position="162"/>
        <end position="183"/>
    </location>
</feature>
<comment type="subcellular location">
    <subcellularLocation>
        <location evidence="1">Membrane</location>
        <topology evidence="1">Multi-pass membrane protein</topology>
    </subcellularLocation>
</comment>
<dbReference type="GO" id="GO:0140359">
    <property type="term" value="F:ABC-type transporter activity"/>
    <property type="evidence" value="ECO:0007669"/>
    <property type="project" value="InterPro"/>
</dbReference>
<dbReference type="AlphaFoldDB" id="A0A6N9H5G2"/>
<dbReference type="Pfam" id="PF12698">
    <property type="entry name" value="ABC2_membrane_3"/>
    <property type="match status" value="1"/>
</dbReference>
<feature type="transmembrane region" description="Helical" evidence="6">
    <location>
        <begin position="195"/>
        <end position="220"/>
    </location>
</feature>
<feature type="region of interest" description="Disordered" evidence="5">
    <location>
        <begin position="1"/>
        <end position="23"/>
    </location>
</feature>
<evidence type="ECO:0000313" key="9">
    <source>
        <dbReference type="Proteomes" id="UP000469215"/>
    </source>
</evidence>
<dbReference type="PANTHER" id="PTHR43229">
    <property type="entry name" value="NODULATION PROTEIN J"/>
    <property type="match status" value="1"/>
</dbReference>
<gene>
    <name evidence="8" type="ORF">GSY69_04025</name>
</gene>
<feature type="transmembrane region" description="Helical" evidence="6">
    <location>
        <begin position="45"/>
        <end position="65"/>
    </location>
</feature>
<name>A0A6N9H5G2_9MICO</name>
<sequence length="266" mass="26540">MSDRPAPKAATAAAPPASNEAPPARRIAAQAAFEVRSIVRNGEQLLLSVLVPVGVLIALSTTRILDAVGADPQAGPRVDVATAGVLGLAIASTAFAGQAIATAFERRYGVLRQLATTPLGAGGLVLGKLIAVCAVVASQFALIFAIAAALGFSAHVSVPGVLLAGVLGTASLVSLALLMAGTLRAEATLAGANIVWVLMAGAGGILIAPPGLWGQITAILPFGALGDAMRAAVLAGTIDWPALAVMAIWAVLGVAGCRAWFSFDGR</sequence>
<feature type="transmembrane region" description="Helical" evidence="6">
    <location>
        <begin position="85"/>
        <end position="104"/>
    </location>
</feature>
<evidence type="ECO:0000313" key="8">
    <source>
        <dbReference type="EMBL" id="MYM19159.1"/>
    </source>
</evidence>
<feature type="transmembrane region" description="Helical" evidence="6">
    <location>
        <begin position="125"/>
        <end position="150"/>
    </location>
</feature>
<keyword evidence="3 6" id="KW-1133">Transmembrane helix</keyword>
<dbReference type="RefSeq" id="WP_160952596.1">
    <property type="nucleotide sequence ID" value="NZ_WWEQ01000011.1"/>
</dbReference>
<comment type="caution">
    <text evidence="8">The sequence shown here is derived from an EMBL/GenBank/DDBJ whole genome shotgun (WGS) entry which is preliminary data.</text>
</comment>
<keyword evidence="4 6" id="KW-0472">Membrane</keyword>
<evidence type="ECO:0000256" key="4">
    <source>
        <dbReference type="ARBA" id="ARBA00023136"/>
    </source>
</evidence>
<dbReference type="InterPro" id="IPR051784">
    <property type="entry name" value="Nod_factor_ABC_transporter"/>
</dbReference>
<keyword evidence="9" id="KW-1185">Reference proteome</keyword>
<evidence type="ECO:0000256" key="6">
    <source>
        <dbReference type="SAM" id="Phobius"/>
    </source>
</evidence>
<protein>
    <submittedName>
        <fullName evidence="8">ABC transporter permease</fullName>
    </submittedName>
</protein>
<accession>A0A6N9H5G2</accession>